<name>A0ABQ5N7G0_9CLOT</name>
<organism evidence="1 2">
    <name type="scientific">Clostridium omnivorum</name>
    <dbReference type="NCBI Taxonomy" id="1604902"/>
    <lineage>
        <taxon>Bacteria</taxon>
        <taxon>Bacillati</taxon>
        <taxon>Bacillota</taxon>
        <taxon>Clostridia</taxon>
        <taxon>Eubacteriales</taxon>
        <taxon>Clostridiaceae</taxon>
        <taxon>Clostridium</taxon>
    </lineage>
</organism>
<dbReference type="RefSeq" id="WP_264850448.1">
    <property type="nucleotide sequence ID" value="NZ_BRXR01000001.1"/>
</dbReference>
<proteinExistence type="predicted"/>
<dbReference type="EMBL" id="BRXR01000001">
    <property type="protein sequence ID" value="GLC31169.1"/>
    <property type="molecule type" value="Genomic_DNA"/>
</dbReference>
<comment type="caution">
    <text evidence="1">The sequence shown here is derived from an EMBL/GenBank/DDBJ whole genome shotgun (WGS) entry which is preliminary data.</text>
</comment>
<accession>A0ABQ5N7G0</accession>
<keyword evidence="2" id="KW-1185">Reference proteome</keyword>
<evidence type="ECO:0000313" key="2">
    <source>
        <dbReference type="Proteomes" id="UP001208567"/>
    </source>
</evidence>
<dbReference type="Proteomes" id="UP001208567">
    <property type="component" value="Unassembled WGS sequence"/>
</dbReference>
<protein>
    <submittedName>
        <fullName evidence="1">Uncharacterized protein</fullName>
    </submittedName>
</protein>
<sequence>MRCITFASERTNGERSFTYLWTELFDDFTIDIYRVKSMNSRTILEELFEVICRVEEGTWDSSNIKLVSAEAIKLTEVDRILKDTKFYSSMAHIIGALAVNNTAESEFTKVKILLSSIIEKMKNTYYDNLVEGLVREIEQENYENIQWYTNFWQQKLCKEAIHKFMSTILVKDYMEFSPSLQV</sequence>
<reference evidence="1 2" key="1">
    <citation type="journal article" date="2024" name="Int. J. Syst. Evol. Microbiol.">
        <title>Clostridium omnivorum sp. nov., isolated from anoxic soil under the treatment of reductive soil disinfestation.</title>
        <authorList>
            <person name="Ueki A."/>
            <person name="Tonouchi A."/>
            <person name="Kaku N."/>
            <person name="Honma S."/>
            <person name="Ueki K."/>
        </authorList>
    </citation>
    <scope>NUCLEOTIDE SEQUENCE [LARGE SCALE GENOMIC DNA]</scope>
    <source>
        <strain evidence="1 2">E14</strain>
    </source>
</reference>
<gene>
    <name evidence="1" type="ORF">bsdE14_25790</name>
</gene>
<evidence type="ECO:0000313" key="1">
    <source>
        <dbReference type="EMBL" id="GLC31169.1"/>
    </source>
</evidence>